<evidence type="ECO:0008006" key="3">
    <source>
        <dbReference type="Google" id="ProtNLM"/>
    </source>
</evidence>
<organism evidence="1 2">
    <name type="scientific">Fragilariopsis cylindrus CCMP1102</name>
    <dbReference type="NCBI Taxonomy" id="635003"/>
    <lineage>
        <taxon>Eukaryota</taxon>
        <taxon>Sar</taxon>
        <taxon>Stramenopiles</taxon>
        <taxon>Ochrophyta</taxon>
        <taxon>Bacillariophyta</taxon>
        <taxon>Bacillariophyceae</taxon>
        <taxon>Bacillariophycidae</taxon>
        <taxon>Bacillariales</taxon>
        <taxon>Bacillariaceae</taxon>
        <taxon>Fragilariopsis</taxon>
    </lineage>
</organism>
<dbReference type="InterPro" id="IPR029063">
    <property type="entry name" value="SAM-dependent_MTases_sf"/>
</dbReference>
<reference evidence="1 2" key="1">
    <citation type="submission" date="2016-09" db="EMBL/GenBank/DDBJ databases">
        <title>Extensive genetic diversity and differential bi-allelic expression allows diatom success in the polar Southern Ocean.</title>
        <authorList>
            <consortium name="DOE Joint Genome Institute"/>
            <person name="Mock T."/>
            <person name="Otillar R.P."/>
            <person name="Strauss J."/>
            <person name="Dupont C."/>
            <person name="Frickenhaus S."/>
            <person name="Maumus F."/>
            <person name="Mcmullan M."/>
            <person name="Sanges R."/>
            <person name="Schmutz J."/>
            <person name="Toseland A."/>
            <person name="Valas R."/>
            <person name="Veluchamy A."/>
            <person name="Ward B.J."/>
            <person name="Allen A."/>
            <person name="Barry K."/>
            <person name="Falciatore A."/>
            <person name="Ferrante M."/>
            <person name="Fortunato A.E."/>
            <person name="Gloeckner G."/>
            <person name="Gruber A."/>
            <person name="Hipkin R."/>
            <person name="Janech M."/>
            <person name="Kroth P."/>
            <person name="Leese F."/>
            <person name="Lindquist E."/>
            <person name="Lyon B.R."/>
            <person name="Martin J."/>
            <person name="Mayer C."/>
            <person name="Parker M."/>
            <person name="Quesneville H."/>
            <person name="Raymond J."/>
            <person name="Uhlig C."/>
            <person name="Valentin K.U."/>
            <person name="Worden A.Z."/>
            <person name="Armbrust E.V."/>
            <person name="Bowler C."/>
            <person name="Green B."/>
            <person name="Moulton V."/>
            <person name="Van Oosterhout C."/>
            <person name="Grigoriev I."/>
        </authorList>
    </citation>
    <scope>NUCLEOTIDE SEQUENCE [LARGE SCALE GENOMIC DNA]</scope>
    <source>
        <strain evidence="1 2">CCMP1102</strain>
    </source>
</reference>
<dbReference type="KEGG" id="fcy:FRACYDRAFT_232738"/>
<dbReference type="Gene3D" id="3.40.50.150">
    <property type="entry name" value="Vaccinia Virus protein VP39"/>
    <property type="match status" value="1"/>
</dbReference>
<name>A0A1E7FWP9_9STRA</name>
<evidence type="ECO:0000313" key="2">
    <source>
        <dbReference type="Proteomes" id="UP000095751"/>
    </source>
</evidence>
<dbReference type="OrthoDB" id="443402at2759"/>
<evidence type="ECO:0000313" key="1">
    <source>
        <dbReference type="EMBL" id="OEU22580.1"/>
    </source>
</evidence>
<dbReference type="EMBL" id="KV784353">
    <property type="protein sequence ID" value="OEU22580.1"/>
    <property type="molecule type" value="Genomic_DNA"/>
</dbReference>
<proteinExistence type="predicted"/>
<dbReference type="InParanoid" id="A0A1E7FWP9"/>
<keyword evidence="2" id="KW-1185">Reference proteome</keyword>
<dbReference type="Proteomes" id="UP000095751">
    <property type="component" value="Unassembled WGS sequence"/>
</dbReference>
<protein>
    <recommendedName>
        <fullName evidence="3">Histone H3-K79 methyltransferase</fullName>
    </recommendedName>
</protein>
<accession>A0A1E7FWP9</accession>
<sequence>MEVFVGSTVNQEPYNNVCDPVSSFSCFVSSSRQYQEITHLVDIPPANFKCNSEEWNRNDWILSRYWSPDDGVGGLGDLTSHQLTYGEVTPLGVRQLAYGMDISFANCNDGDEHDNDNDNNLIISLEKNKTADDDDEIIFYDLGSGVARLVTQIYIDQPDRVTKAIGIELAKYRHDIGIKALDGIIQEQLLYSNNNIKDGTLLQAPDYDNNNDDDTKSIFTTQFPIQLIHGDVIEMDLLDSTTHVYISSLCFPENVLLAVQDKLIRLPHIRVIAALNRLDLIYQQKEEWEERDVFVQMSWGAGRIYFSALIDIKTRRMAIKECTIEVLTKRFHGYDSILGR</sequence>
<gene>
    <name evidence="1" type="ORF">FRACYDRAFT_232738</name>
</gene>
<dbReference type="AlphaFoldDB" id="A0A1E7FWP9"/>